<dbReference type="EMBL" id="JBHUCM010000044">
    <property type="protein sequence ID" value="MFD1544645.1"/>
    <property type="molecule type" value="Genomic_DNA"/>
</dbReference>
<dbReference type="Proteomes" id="UP001597097">
    <property type="component" value="Unassembled WGS sequence"/>
</dbReference>
<evidence type="ECO:0000313" key="6">
    <source>
        <dbReference type="Proteomes" id="UP001597097"/>
    </source>
</evidence>
<dbReference type="RefSeq" id="WP_219529378.1">
    <property type="nucleotide sequence ID" value="NZ_JAHKRM010000006.1"/>
</dbReference>
<accession>A0ABW4GQ89</accession>
<dbReference type="InterPro" id="IPR005119">
    <property type="entry name" value="LysR_subst-bd"/>
</dbReference>
<dbReference type="InterPro" id="IPR000847">
    <property type="entry name" value="LysR_HTH_N"/>
</dbReference>
<keyword evidence="6" id="KW-1185">Reference proteome</keyword>
<gene>
    <name evidence="5" type="ORF">ACFSJ0_46920</name>
</gene>
<dbReference type="PROSITE" id="PS50931">
    <property type="entry name" value="HTH_LYSR"/>
    <property type="match status" value="1"/>
</dbReference>
<reference evidence="6" key="1">
    <citation type="journal article" date="2019" name="Int. J. Syst. Evol. Microbiol.">
        <title>The Global Catalogue of Microorganisms (GCM) 10K type strain sequencing project: providing services to taxonomists for standard genome sequencing and annotation.</title>
        <authorList>
            <consortium name="The Broad Institute Genomics Platform"/>
            <consortium name="The Broad Institute Genome Sequencing Center for Infectious Disease"/>
            <person name="Wu L."/>
            <person name="Ma J."/>
        </authorList>
    </citation>
    <scope>NUCLEOTIDE SEQUENCE [LARGE SCALE GENOMIC DNA]</scope>
    <source>
        <strain evidence="6">CGMCC 1.15399</strain>
    </source>
</reference>
<evidence type="ECO:0000256" key="1">
    <source>
        <dbReference type="ARBA" id="ARBA00023015"/>
    </source>
</evidence>
<comment type="caution">
    <text evidence="5">The sequence shown here is derived from an EMBL/GenBank/DDBJ whole genome shotgun (WGS) entry which is preliminary data.</text>
</comment>
<name>A0ABW4GQ89_9ACTN</name>
<dbReference type="Pfam" id="PF00126">
    <property type="entry name" value="HTH_1"/>
    <property type="match status" value="1"/>
</dbReference>
<dbReference type="InterPro" id="IPR050950">
    <property type="entry name" value="HTH-type_LysR_regulators"/>
</dbReference>
<dbReference type="PANTHER" id="PTHR30419">
    <property type="entry name" value="HTH-TYPE TRANSCRIPTIONAL REGULATOR YBHD"/>
    <property type="match status" value="1"/>
</dbReference>
<keyword evidence="2" id="KW-0238">DNA-binding</keyword>
<organism evidence="5 6">
    <name type="scientific">Nonomuraea guangzhouensis</name>
    <dbReference type="NCBI Taxonomy" id="1291555"/>
    <lineage>
        <taxon>Bacteria</taxon>
        <taxon>Bacillati</taxon>
        <taxon>Actinomycetota</taxon>
        <taxon>Actinomycetes</taxon>
        <taxon>Streptosporangiales</taxon>
        <taxon>Streptosporangiaceae</taxon>
        <taxon>Nonomuraea</taxon>
    </lineage>
</organism>
<keyword evidence="1" id="KW-0805">Transcription regulation</keyword>
<protein>
    <submittedName>
        <fullName evidence="5">LysR family transcriptional regulator</fullName>
    </submittedName>
</protein>
<evidence type="ECO:0000313" key="5">
    <source>
        <dbReference type="EMBL" id="MFD1544645.1"/>
    </source>
</evidence>
<proteinExistence type="predicted"/>
<keyword evidence="3" id="KW-0804">Transcription</keyword>
<evidence type="ECO:0000256" key="2">
    <source>
        <dbReference type="ARBA" id="ARBA00023125"/>
    </source>
</evidence>
<sequence>MELRQLEYFVAVTEESGFTRAAARLHVAQPGVSAQIRQLERELGQPLFDRSARQVRLTEVGEAVLPYARAALAAVAATRLVVDEMTGLLRGHVVMGAVSAPSVLDLPGLLADFHERHPAVEISLRETDPESLIEALRAGRMDLGLLGIGSSVPAGLDAQVVIDQALVAAVGLTHDLAGKPAGGLADASAGTPAVGVAHDSAGTPTITLRELADRALICLPRGTGLRAALDEACAAAGFTAHVAFEASEPYVLGQLAAKGLGVAVLPESAVAAAQEELHVLEIAEPGLRGQMALVWRSTGSSGPAARAFIAHARRRLPDFG</sequence>
<evidence type="ECO:0000259" key="4">
    <source>
        <dbReference type="PROSITE" id="PS50931"/>
    </source>
</evidence>
<evidence type="ECO:0000256" key="3">
    <source>
        <dbReference type="ARBA" id="ARBA00023163"/>
    </source>
</evidence>
<dbReference type="Pfam" id="PF03466">
    <property type="entry name" value="LysR_substrate"/>
    <property type="match status" value="2"/>
</dbReference>
<feature type="domain" description="HTH lysR-type" evidence="4">
    <location>
        <begin position="1"/>
        <end position="58"/>
    </location>
</feature>